<evidence type="ECO:0000256" key="2">
    <source>
        <dbReference type="ARBA" id="ARBA00023002"/>
    </source>
</evidence>
<dbReference type="InterPro" id="IPR036291">
    <property type="entry name" value="NAD(P)-bd_dom_sf"/>
</dbReference>
<protein>
    <submittedName>
        <fullName evidence="4">NADPH2:quinone reductase</fullName>
    </submittedName>
</protein>
<evidence type="ECO:0000313" key="5">
    <source>
        <dbReference type="Proteomes" id="UP000293562"/>
    </source>
</evidence>
<dbReference type="Pfam" id="PF08240">
    <property type="entry name" value="ADH_N"/>
    <property type="match status" value="1"/>
</dbReference>
<feature type="domain" description="Enoyl reductase (ER)" evidence="3">
    <location>
        <begin position="10"/>
        <end position="326"/>
    </location>
</feature>
<evidence type="ECO:0000259" key="3">
    <source>
        <dbReference type="SMART" id="SM00829"/>
    </source>
</evidence>
<dbReference type="Gene3D" id="3.40.50.720">
    <property type="entry name" value="NAD(P)-binding Rossmann-like Domain"/>
    <property type="match status" value="1"/>
</dbReference>
<keyword evidence="1" id="KW-0521">NADP</keyword>
<dbReference type="InterPro" id="IPR013154">
    <property type="entry name" value="ADH-like_N"/>
</dbReference>
<dbReference type="Gene3D" id="3.90.180.10">
    <property type="entry name" value="Medium-chain alcohol dehydrogenases, catalytic domain"/>
    <property type="match status" value="1"/>
</dbReference>
<dbReference type="InterPro" id="IPR011032">
    <property type="entry name" value="GroES-like_sf"/>
</dbReference>
<dbReference type="SUPFAM" id="SSF50129">
    <property type="entry name" value="GroES-like"/>
    <property type="match status" value="1"/>
</dbReference>
<dbReference type="AlphaFoldDB" id="A0A4Q7V7M4"/>
<dbReference type="PANTHER" id="PTHR48106">
    <property type="entry name" value="QUINONE OXIDOREDUCTASE PIG3-RELATED"/>
    <property type="match status" value="1"/>
</dbReference>
<dbReference type="GO" id="GO:0016651">
    <property type="term" value="F:oxidoreductase activity, acting on NAD(P)H"/>
    <property type="evidence" value="ECO:0007669"/>
    <property type="project" value="TreeGrafter"/>
</dbReference>
<dbReference type="EMBL" id="SHKN01000005">
    <property type="protein sequence ID" value="RZT91313.1"/>
    <property type="molecule type" value="Genomic_DNA"/>
</dbReference>
<proteinExistence type="predicted"/>
<organism evidence="4 5">
    <name type="scientific">Ancylomarina subtilis</name>
    <dbReference type="NCBI Taxonomy" id="1639035"/>
    <lineage>
        <taxon>Bacteria</taxon>
        <taxon>Pseudomonadati</taxon>
        <taxon>Bacteroidota</taxon>
        <taxon>Bacteroidia</taxon>
        <taxon>Marinilabiliales</taxon>
        <taxon>Marinifilaceae</taxon>
        <taxon>Ancylomarina</taxon>
    </lineage>
</organism>
<keyword evidence="2" id="KW-0560">Oxidoreductase</keyword>
<dbReference type="InterPro" id="IPR020843">
    <property type="entry name" value="ER"/>
</dbReference>
<name>A0A4Q7V7M4_9BACT</name>
<dbReference type="Pfam" id="PF00107">
    <property type="entry name" value="ADH_zinc_N"/>
    <property type="match status" value="1"/>
</dbReference>
<sequence>MKAVVIESYGDHTQFLVREVSNPEITDDQVLVKVEGTNINPSDLMIRKGLLPFIQEFPAILHTDVVGEVVKIGNNVEKFKVGQRVIGFAGVLSGRQGALADLMAIDETLLASAPDHLSLMELAALPMISVTAWEAVVDKAKLQKGETVLIHGGVGGVGSIAVQIAKSLGAKVYTTVGNDKDVELALQLGADFAINYKSKLVSDYVNEYTSGKGFDVVIDTVGGPNFDISLKATALYGRLVSTYLWDKVDLSEAAQKSISVFPINIWIPMMANIRLDYHSSILEEIGKLVTSNQLRPLVNSKVFNFNEVAEAHQFAESKTEIGKVVLLNN</sequence>
<reference evidence="4 5" key="1">
    <citation type="submission" date="2019-02" db="EMBL/GenBank/DDBJ databases">
        <title>Genomic Encyclopedia of Type Strains, Phase IV (KMG-IV): sequencing the most valuable type-strain genomes for metagenomic binning, comparative biology and taxonomic classification.</title>
        <authorList>
            <person name="Goeker M."/>
        </authorList>
    </citation>
    <scope>NUCLEOTIDE SEQUENCE [LARGE SCALE GENOMIC DNA]</scope>
    <source>
        <strain evidence="4 5">DSM 28825</strain>
    </source>
</reference>
<dbReference type="InterPro" id="IPR013149">
    <property type="entry name" value="ADH-like_C"/>
</dbReference>
<dbReference type="OrthoDB" id="9787435at2"/>
<dbReference type="SUPFAM" id="SSF51735">
    <property type="entry name" value="NAD(P)-binding Rossmann-fold domains"/>
    <property type="match status" value="1"/>
</dbReference>
<dbReference type="PANTHER" id="PTHR48106:SF18">
    <property type="entry name" value="QUINONE OXIDOREDUCTASE PIG3"/>
    <property type="match status" value="1"/>
</dbReference>
<keyword evidence="5" id="KW-1185">Reference proteome</keyword>
<accession>A0A4Q7V7M4</accession>
<dbReference type="Proteomes" id="UP000293562">
    <property type="component" value="Unassembled WGS sequence"/>
</dbReference>
<dbReference type="SMART" id="SM00829">
    <property type="entry name" value="PKS_ER"/>
    <property type="match status" value="1"/>
</dbReference>
<dbReference type="RefSeq" id="WP_130308482.1">
    <property type="nucleotide sequence ID" value="NZ_SHKN01000005.1"/>
</dbReference>
<dbReference type="GO" id="GO:0070402">
    <property type="term" value="F:NADPH binding"/>
    <property type="evidence" value="ECO:0007669"/>
    <property type="project" value="TreeGrafter"/>
</dbReference>
<evidence type="ECO:0000313" key="4">
    <source>
        <dbReference type="EMBL" id="RZT91313.1"/>
    </source>
</evidence>
<comment type="caution">
    <text evidence="4">The sequence shown here is derived from an EMBL/GenBank/DDBJ whole genome shotgun (WGS) entry which is preliminary data.</text>
</comment>
<gene>
    <name evidence="4" type="ORF">EV201_3127</name>
</gene>
<evidence type="ECO:0000256" key="1">
    <source>
        <dbReference type="ARBA" id="ARBA00022857"/>
    </source>
</evidence>